<comment type="caution">
    <text evidence="2">The sequence shown here is derived from an EMBL/GenBank/DDBJ whole genome shotgun (WGS) entry which is preliminary data.</text>
</comment>
<dbReference type="AlphaFoldDB" id="A0A409XMF4"/>
<evidence type="ECO:0000313" key="3">
    <source>
        <dbReference type="Proteomes" id="UP000283269"/>
    </source>
</evidence>
<feature type="region of interest" description="Disordered" evidence="1">
    <location>
        <begin position="1"/>
        <end position="47"/>
    </location>
</feature>
<dbReference type="EMBL" id="NHYD01001227">
    <property type="protein sequence ID" value="PPQ91890.1"/>
    <property type="molecule type" value="Genomic_DNA"/>
</dbReference>
<accession>A0A409XMF4</accession>
<dbReference type="InParanoid" id="A0A409XMF4"/>
<dbReference type="Proteomes" id="UP000283269">
    <property type="component" value="Unassembled WGS sequence"/>
</dbReference>
<evidence type="ECO:0000256" key="1">
    <source>
        <dbReference type="SAM" id="MobiDB-lite"/>
    </source>
</evidence>
<dbReference type="STRING" id="93625.A0A409XMF4"/>
<sequence>MGSSNRVGSVFLGDFQRHRHLSSSTHSNSPPSSPPPTSAGGSSGNTIAGVFSFHQHQHQQLASAAEEIDNIDMDSDGENAAASGGAGAARRDGILDAGDGAANAAEHPGPGKVDPALALELRLRWLEALILGTKQQDSAALFGRDRKGKVREEFAGAGAANLKHGETLMRLAETVQSKLGKAVEGNDGLRRFMGNYDQHAHLLTPSFALSGILPDPPTYDKMTPEEINALLAEMEPDIRSADRDMLEIDALEKKGVTGAGNLPVYRPNKFVEYFDWTLEYEKLEPRLQVLLEAYEEDAKLASSLEIKISSLVDRHATYARRFLLVDTLSELFVAWDDTLTEAEDKLTLMEREKAERLRLGFE</sequence>
<proteinExistence type="predicted"/>
<protein>
    <submittedName>
        <fullName evidence="2">Uncharacterized protein</fullName>
    </submittedName>
</protein>
<dbReference type="OrthoDB" id="16729at2759"/>
<keyword evidence="3" id="KW-1185">Reference proteome</keyword>
<reference evidence="2 3" key="1">
    <citation type="journal article" date="2018" name="Evol. Lett.">
        <title>Horizontal gene cluster transfer increased hallucinogenic mushroom diversity.</title>
        <authorList>
            <person name="Reynolds H.T."/>
            <person name="Vijayakumar V."/>
            <person name="Gluck-Thaler E."/>
            <person name="Korotkin H.B."/>
            <person name="Matheny P.B."/>
            <person name="Slot J.C."/>
        </authorList>
    </citation>
    <scope>NUCLEOTIDE SEQUENCE [LARGE SCALE GENOMIC DNA]</scope>
    <source>
        <strain evidence="2 3">2631</strain>
    </source>
</reference>
<evidence type="ECO:0000313" key="2">
    <source>
        <dbReference type="EMBL" id="PPQ91890.1"/>
    </source>
</evidence>
<name>A0A409XMF4_PSICY</name>
<organism evidence="2 3">
    <name type="scientific">Psilocybe cyanescens</name>
    <dbReference type="NCBI Taxonomy" id="93625"/>
    <lineage>
        <taxon>Eukaryota</taxon>
        <taxon>Fungi</taxon>
        <taxon>Dikarya</taxon>
        <taxon>Basidiomycota</taxon>
        <taxon>Agaricomycotina</taxon>
        <taxon>Agaricomycetes</taxon>
        <taxon>Agaricomycetidae</taxon>
        <taxon>Agaricales</taxon>
        <taxon>Agaricineae</taxon>
        <taxon>Strophariaceae</taxon>
        <taxon>Psilocybe</taxon>
    </lineage>
</organism>
<gene>
    <name evidence="2" type="ORF">CVT25_000765</name>
</gene>